<reference evidence="2 3" key="1">
    <citation type="submission" date="2024-04" db="EMBL/GenBank/DDBJ databases">
        <authorList>
            <person name="Fracassetti M."/>
        </authorList>
    </citation>
    <scope>NUCLEOTIDE SEQUENCE [LARGE SCALE GENOMIC DNA]</scope>
</reference>
<organism evidence="2 3">
    <name type="scientific">Linum trigynum</name>
    <dbReference type="NCBI Taxonomy" id="586398"/>
    <lineage>
        <taxon>Eukaryota</taxon>
        <taxon>Viridiplantae</taxon>
        <taxon>Streptophyta</taxon>
        <taxon>Embryophyta</taxon>
        <taxon>Tracheophyta</taxon>
        <taxon>Spermatophyta</taxon>
        <taxon>Magnoliopsida</taxon>
        <taxon>eudicotyledons</taxon>
        <taxon>Gunneridae</taxon>
        <taxon>Pentapetalae</taxon>
        <taxon>rosids</taxon>
        <taxon>fabids</taxon>
        <taxon>Malpighiales</taxon>
        <taxon>Linaceae</taxon>
        <taxon>Linum</taxon>
    </lineage>
</organism>
<dbReference type="AlphaFoldDB" id="A0AAV2FBT7"/>
<sequence length="242" mass="26027">MAKKHLEECPQIAMGKSVQDSNPEQEQERKPAPAKATSPRGFPINKPPRIQLGRGRNKKQRQGGNKNGHCRLDADGSKGRISLGGPSAGQAELKNNSPDILIETRRRRLILESDSDDDSLAIDRVPKMNGPGPAKVRGPDSKLPLQNREGWARVNTRPVGDMMDGRDDGPATEAGLIQGQAANGPKSQQARPNKRGKLRKAQGAEGIAGRQGGPKQVKEVQNGPDELGGQLGSHRSPLPRLL</sequence>
<evidence type="ECO:0000256" key="1">
    <source>
        <dbReference type="SAM" id="MobiDB-lite"/>
    </source>
</evidence>
<dbReference type="EMBL" id="OZ034819">
    <property type="protein sequence ID" value="CAL1395730.1"/>
    <property type="molecule type" value="Genomic_DNA"/>
</dbReference>
<dbReference type="Proteomes" id="UP001497516">
    <property type="component" value="Chromosome 6"/>
</dbReference>
<protein>
    <submittedName>
        <fullName evidence="2">Uncharacterized protein</fullName>
    </submittedName>
</protein>
<name>A0AAV2FBT7_9ROSI</name>
<evidence type="ECO:0000313" key="3">
    <source>
        <dbReference type="Proteomes" id="UP001497516"/>
    </source>
</evidence>
<gene>
    <name evidence="2" type="ORF">LTRI10_LOCUS36141</name>
</gene>
<evidence type="ECO:0000313" key="2">
    <source>
        <dbReference type="EMBL" id="CAL1395730.1"/>
    </source>
</evidence>
<feature type="region of interest" description="Disordered" evidence="1">
    <location>
        <begin position="117"/>
        <end position="242"/>
    </location>
</feature>
<accession>A0AAV2FBT7</accession>
<feature type="region of interest" description="Disordered" evidence="1">
    <location>
        <begin position="1"/>
        <end position="96"/>
    </location>
</feature>
<proteinExistence type="predicted"/>
<keyword evidence="3" id="KW-1185">Reference proteome</keyword>